<dbReference type="Proteomes" id="UP000327157">
    <property type="component" value="Chromosome 14"/>
</dbReference>
<organism evidence="1 2">
    <name type="scientific">Pyrus ussuriensis x Pyrus communis</name>
    <dbReference type="NCBI Taxonomy" id="2448454"/>
    <lineage>
        <taxon>Eukaryota</taxon>
        <taxon>Viridiplantae</taxon>
        <taxon>Streptophyta</taxon>
        <taxon>Embryophyta</taxon>
        <taxon>Tracheophyta</taxon>
        <taxon>Spermatophyta</taxon>
        <taxon>Magnoliopsida</taxon>
        <taxon>eudicotyledons</taxon>
        <taxon>Gunneridae</taxon>
        <taxon>Pentapetalae</taxon>
        <taxon>rosids</taxon>
        <taxon>fabids</taxon>
        <taxon>Rosales</taxon>
        <taxon>Rosaceae</taxon>
        <taxon>Amygdaloideae</taxon>
        <taxon>Maleae</taxon>
        <taxon>Pyrus</taxon>
    </lineage>
</organism>
<dbReference type="EMBL" id="SMOL01000553">
    <property type="protein sequence ID" value="KAB2608472.1"/>
    <property type="molecule type" value="Genomic_DNA"/>
</dbReference>
<dbReference type="PANTHER" id="PTHR31973">
    <property type="entry name" value="POLYPROTEIN, PUTATIVE-RELATED"/>
    <property type="match status" value="1"/>
</dbReference>
<dbReference type="OrthoDB" id="1139844at2759"/>
<protein>
    <submittedName>
        <fullName evidence="1">S ribonuclease</fullName>
    </submittedName>
</protein>
<gene>
    <name evidence="1" type="ORF">D8674_011640</name>
</gene>
<dbReference type="AlphaFoldDB" id="A0A5N5G4X5"/>
<comment type="caution">
    <text evidence="1">The sequence shown here is derived from an EMBL/GenBank/DDBJ whole genome shotgun (WGS) entry which is preliminary data.</text>
</comment>
<keyword evidence="2" id="KW-1185">Reference proteome</keyword>
<reference evidence="1 2" key="1">
    <citation type="submission" date="2019-09" db="EMBL/GenBank/DDBJ databases">
        <authorList>
            <person name="Ou C."/>
        </authorList>
    </citation>
    <scope>NUCLEOTIDE SEQUENCE [LARGE SCALE GENOMIC DNA]</scope>
    <source>
        <strain evidence="1">S2</strain>
        <tissue evidence="1">Leaf</tissue>
    </source>
</reference>
<reference evidence="1 2" key="3">
    <citation type="submission" date="2019-11" db="EMBL/GenBank/DDBJ databases">
        <title>A de novo genome assembly of a pear dwarfing rootstock.</title>
        <authorList>
            <person name="Wang F."/>
            <person name="Wang J."/>
            <person name="Li S."/>
            <person name="Zhang Y."/>
            <person name="Fang M."/>
            <person name="Ma L."/>
            <person name="Zhao Y."/>
            <person name="Jiang S."/>
        </authorList>
    </citation>
    <scope>NUCLEOTIDE SEQUENCE [LARGE SCALE GENOMIC DNA]</scope>
    <source>
        <strain evidence="1">S2</strain>
        <tissue evidence="1">Leaf</tissue>
    </source>
</reference>
<name>A0A5N5G4X5_9ROSA</name>
<dbReference type="PANTHER" id="PTHR31973:SF187">
    <property type="entry name" value="MUTATOR TRANSPOSASE MUDRA PROTEIN"/>
    <property type="match status" value="1"/>
</dbReference>
<proteinExistence type="predicted"/>
<reference evidence="2" key="2">
    <citation type="submission" date="2019-10" db="EMBL/GenBank/DDBJ databases">
        <title>A de novo genome assembly of a pear dwarfing rootstock.</title>
        <authorList>
            <person name="Wang F."/>
            <person name="Wang J."/>
            <person name="Li S."/>
            <person name="Zhang Y."/>
            <person name="Fang M."/>
            <person name="Ma L."/>
            <person name="Zhao Y."/>
            <person name="Jiang S."/>
        </authorList>
    </citation>
    <scope>NUCLEOTIDE SEQUENCE [LARGE SCALE GENOMIC DNA]</scope>
</reference>
<evidence type="ECO:0000313" key="2">
    <source>
        <dbReference type="Proteomes" id="UP000327157"/>
    </source>
</evidence>
<sequence length="276" mass="31018">MNLPPIKVPLWSNATFEVTSTLAGKQKYGFDSTGVTTLTTQNVMSMVDNNKVQPNGGVRVENWKGKRSMIVENTNKYTVNSYAYLKSLSYGCLWWISTYRGEFRIAKDEFNDPSMVYSAKDVVRDIKTTLRVTVSYKSASRARGLALASRCGSPEDSYANLPTYCAEFERLNLGNKTTILTNGYHHFLYFFFAIGVSVRGFLSGMQPYKGVLLVATVFECNRNIYPLAFGIGDTKSDDCWEWFFKQLHGVIGDVSNLVIISDHNASVDANFCHLFL</sequence>
<accession>A0A5N5G4X5</accession>
<evidence type="ECO:0000313" key="1">
    <source>
        <dbReference type="EMBL" id="KAB2608472.1"/>
    </source>
</evidence>